<reference evidence="4" key="1">
    <citation type="submission" date="2016-11" db="EMBL/GenBank/DDBJ databases">
        <authorList>
            <person name="Varghese N."/>
            <person name="Submissions S."/>
        </authorList>
    </citation>
    <scope>NUCLEOTIDE SEQUENCE [LARGE SCALE GENOMIC DNA]</scope>
    <source>
        <strain evidence="4">DSM 3071</strain>
    </source>
</reference>
<dbReference type="RefSeq" id="WP_073389560.1">
    <property type="nucleotide sequence ID" value="NZ_FQXK01000036.1"/>
</dbReference>
<keyword evidence="4" id="KW-1185">Reference proteome</keyword>
<feature type="domain" description="AAA" evidence="1">
    <location>
        <begin position="22"/>
        <end position="155"/>
    </location>
</feature>
<proteinExistence type="predicted"/>
<dbReference type="InterPro" id="IPR041682">
    <property type="entry name" value="AAA_14"/>
</dbReference>
<accession>A0A1M6CZM8</accession>
<dbReference type="Pfam" id="PF13635">
    <property type="entry name" value="DUF4143"/>
    <property type="match status" value="1"/>
</dbReference>
<dbReference type="PANTHER" id="PTHR33295:SF7">
    <property type="entry name" value="ATPASE"/>
    <property type="match status" value="1"/>
</dbReference>
<dbReference type="OrthoDB" id="9801806at2"/>
<dbReference type="Proteomes" id="UP000184278">
    <property type="component" value="Unassembled WGS sequence"/>
</dbReference>
<evidence type="ECO:0000259" key="1">
    <source>
        <dbReference type="Pfam" id="PF13173"/>
    </source>
</evidence>
<dbReference type="Pfam" id="PF13173">
    <property type="entry name" value="AAA_14"/>
    <property type="match status" value="1"/>
</dbReference>
<dbReference type="SUPFAM" id="SSF52540">
    <property type="entry name" value="P-loop containing nucleoside triphosphate hydrolases"/>
    <property type="match status" value="1"/>
</dbReference>
<dbReference type="EMBL" id="FQXK01000036">
    <property type="protein sequence ID" value="SHI66482.1"/>
    <property type="molecule type" value="Genomic_DNA"/>
</dbReference>
<protein>
    <submittedName>
        <fullName evidence="3">Uncharacterized protein</fullName>
    </submittedName>
</protein>
<feature type="domain" description="DUF4143" evidence="2">
    <location>
        <begin position="227"/>
        <end position="405"/>
    </location>
</feature>
<gene>
    <name evidence="3" type="ORF">SAMN02745229_03428</name>
</gene>
<evidence type="ECO:0000313" key="3">
    <source>
        <dbReference type="EMBL" id="SHI66482.1"/>
    </source>
</evidence>
<dbReference type="PANTHER" id="PTHR33295">
    <property type="entry name" value="ATPASE"/>
    <property type="match status" value="1"/>
</dbReference>
<sequence>MEIKRNIYYKISEWKKETNGTKALLIEGARRIGKSTVAEEFAQNEYKSYILIDFNKAKKKIKDAFESLDDLDVFFQTLTLEYNTRLYPRESLIIFDEIQKFPKAREAIKYLVADGRYDYIETGSLISIKENVENITIPSEERKMQMYPVNFEEFMVYMGEEILLDHIRECFEKSQPLDRQIHNKAMRLFMEYMLVGGMPQAIVAYKKNGRDFHAADVEKRDILALYEDDIKKAAKKYKSKVSAIFDNIPGFLSTHEKRVVLSEVDSNNGTFDRYDEPLFWLGDSMICNLCYKCNDPNVGLALNKNESYVKCYMGDTGLLVSHAFSENEIMDEQLYKQIMDGKLSLNKGMLYENMIAQMITASGRKLFFYTRYSAEKHRNDIEIDFIISNESKTKFKISPIEVKSSKNYTTSSLGTFKELFKKRIDKQIIVHPKGYSEADGVIKIPPYMMYLI</sequence>
<evidence type="ECO:0000313" key="4">
    <source>
        <dbReference type="Proteomes" id="UP000184278"/>
    </source>
</evidence>
<dbReference type="GeneID" id="89511115"/>
<dbReference type="Gene3D" id="3.40.50.300">
    <property type="entry name" value="P-loop containing nucleotide triphosphate hydrolases"/>
    <property type="match status" value="1"/>
</dbReference>
<evidence type="ECO:0000259" key="2">
    <source>
        <dbReference type="Pfam" id="PF13635"/>
    </source>
</evidence>
<dbReference type="InterPro" id="IPR027417">
    <property type="entry name" value="P-loop_NTPase"/>
</dbReference>
<organism evidence="3 4">
    <name type="scientific">Butyrivibrio fibrisolvens DSM 3071</name>
    <dbReference type="NCBI Taxonomy" id="1121131"/>
    <lineage>
        <taxon>Bacteria</taxon>
        <taxon>Bacillati</taxon>
        <taxon>Bacillota</taxon>
        <taxon>Clostridia</taxon>
        <taxon>Lachnospirales</taxon>
        <taxon>Lachnospiraceae</taxon>
        <taxon>Butyrivibrio</taxon>
    </lineage>
</organism>
<dbReference type="InterPro" id="IPR025420">
    <property type="entry name" value="DUF4143"/>
</dbReference>
<name>A0A1M6CZM8_BUTFI</name>
<dbReference type="AlphaFoldDB" id="A0A1M6CZM8"/>
<dbReference type="STRING" id="1121131.SAMN02745229_03428"/>